<evidence type="ECO:0000313" key="1">
    <source>
        <dbReference type="EMBL" id="MCU7549427.1"/>
    </source>
</evidence>
<dbReference type="RefSeq" id="WP_279296867.1">
    <property type="nucleotide sequence ID" value="NZ_JAOTIF010000005.1"/>
</dbReference>
<keyword evidence="2" id="KW-1185">Reference proteome</keyword>
<evidence type="ECO:0000313" key="2">
    <source>
        <dbReference type="Proteomes" id="UP001155483"/>
    </source>
</evidence>
<protein>
    <submittedName>
        <fullName evidence="1">Uncharacterized protein</fullName>
    </submittedName>
</protein>
<name>A0A9X3BHE2_9BACT</name>
<gene>
    <name evidence="1" type="ORF">OCK74_09895</name>
</gene>
<comment type="caution">
    <text evidence="1">The sequence shown here is derived from an EMBL/GenBank/DDBJ whole genome shotgun (WGS) entry which is preliminary data.</text>
</comment>
<accession>A0A9X3BHE2</accession>
<organism evidence="1 2">
    <name type="scientific">Paraflavisolibacter caeni</name>
    <dbReference type="NCBI Taxonomy" id="2982496"/>
    <lineage>
        <taxon>Bacteria</taxon>
        <taxon>Pseudomonadati</taxon>
        <taxon>Bacteroidota</taxon>
        <taxon>Chitinophagia</taxon>
        <taxon>Chitinophagales</taxon>
        <taxon>Chitinophagaceae</taxon>
        <taxon>Paraflavisolibacter</taxon>
    </lineage>
</organism>
<sequence>MNKINRSEFLKTSLKAGSLMMFNQLGGPLLSYATDTNYKPGQKDIELLNRLLAANDIKVATILKSDKQSSGRGLGQDFAFLASAYTSQGSKYYHSSSIIPALEKLASVLQEHQSADGTLNFGNLESPPDTAFLLESLVPGAYILTKDDSPALNNVKGEIKKFLLKCGEGLVTGGVHTPNHRWVVCGALARLNAIYPNQRYLNRIDDWMGEGIFMDKDGHYPERSQNYGNVENNSLITLGRLLNKPALFAFPRKNLEMVYYYMEPNGDLVINDSRRQDQWSSKSIMAFYLHYRYLAIREKNGMFAAITRFIEQMEGFEKEVMDNLIYDFLENPLLQEQLPVPSKLPIEYEKLFTTSSLLRIRHNDTATTLFGGADWPITIASGRSNSPNFFSYRKGKAILKYMRLSSSFFSMGYFYSDGMKKEGNKYVLYKKLEVPYYQPLPKDKRKPDGDYKLSPSIDDRFWNKMDFSNRPVSNVKTLETKVTLTDNNGKNELNFQVSGPSGVYVTIELCFNEGGKLTGVVEGENDNTFLQSGEGTYEFEGDKITFGPGTGNIKMIRGLEGERYSTHFGSLRTKGMHVYLTGVTPFNHTLKFS</sequence>
<dbReference type="EMBL" id="JAOTIF010000005">
    <property type="protein sequence ID" value="MCU7549427.1"/>
    <property type="molecule type" value="Genomic_DNA"/>
</dbReference>
<dbReference type="Proteomes" id="UP001155483">
    <property type="component" value="Unassembled WGS sequence"/>
</dbReference>
<proteinExistence type="predicted"/>
<dbReference type="AlphaFoldDB" id="A0A9X3BHE2"/>
<reference evidence="1" key="1">
    <citation type="submission" date="2022-09" db="EMBL/GenBank/DDBJ databases">
        <authorList>
            <person name="Yuan C."/>
            <person name="Ke Z."/>
        </authorList>
    </citation>
    <scope>NUCLEOTIDE SEQUENCE</scope>
    <source>
        <strain evidence="1">LB-8</strain>
    </source>
</reference>
<reference evidence="1" key="2">
    <citation type="submission" date="2023-04" db="EMBL/GenBank/DDBJ databases">
        <title>Paracnuella aquatica gen. nov., sp. nov., a member of the family Chitinophagaceae isolated from a hot spring.</title>
        <authorList>
            <person name="Wang C."/>
        </authorList>
    </citation>
    <scope>NUCLEOTIDE SEQUENCE</scope>
    <source>
        <strain evidence="1">LB-8</strain>
    </source>
</reference>